<dbReference type="Proteomes" id="UP000035681">
    <property type="component" value="Unplaced"/>
</dbReference>
<evidence type="ECO:0000256" key="1">
    <source>
        <dbReference type="SAM" id="Phobius"/>
    </source>
</evidence>
<keyword evidence="1" id="KW-0812">Transmembrane</keyword>
<reference evidence="3" key="1">
    <citation type="submission" date="2015-08" db="UniProtKB">
        <authorList>
            <consortium name="WormBaseParasite"/>
        </authorList>
    </citation>
    <scope>IDENTIFICATION</scope>
</reference>
<name>A0A0K0DXN6_STRER</name>
<feature type="transmembrane region" description="Helical" evidence="1">
    <location>
        <begin position="192"/>
        <end position="216"/>
    </location>
</feature>
<dbReference type="WBParaSite" id="SSTP_0000200100.1">
    <property type="protein sequence ID" value="SSTP_0000200100.1"/>
    <property type="gene ID" value="SSTP_0000200100"/>
</dbReference>
<evidence type="ECO:0000313" key="2">
    <source>
        <dbReference type="Proteomes" id="UP000035681"/>
    </source>
</evidence>
<feature type="transmembrane region" description="Helical" evidence="1">
    <location>
        <begin position="138"/>
        <end position="160"/>
    </location>
</feature>
<organism evidence="3">
    <name type="scientific">Strongyloides stercoralis</name>
    <name type="common">Threadworm</name>
    <dbReference type="NCBI Taxonomy" id="6248"/>
    <lineage>
        <taxon>Eukaryota</taxon>
        <taxon>Metazoa</taxon>
        <taxon>Ecdysozoa</taxon>
        <taxon>Nematoda</taxon>
        <taxon>Chromadorea</taxon>
        <taxon>Rhabditida</taxon>
        <taxon>Tylenchina</taxon>
        <taxon>Panagrolaimomorpha</taxon>
        <taxon>Strongyloidoidea</taxon>
        <taxon>Strongyloididae</taxon>
        <taxon>Strongyloides</taxon>
    </lineage>
</organism>
<keyword evidence="1" id="KW-1133">Transmembrane helix</keyword>
<feature type="transmembrane region" description="Helical" evidence="1">
    <location>
        <begin position="104"/>
        <end position="126"/>
    </location>
</feature>
<dbReference type="AlphaFoldDB" id="A0A0K0DXN6"/>
<accession>A0A0K0DXN6</accession>
<proteinExistence type="predicted"/>
<protein>
    <submittedName>
        <fullName evidence="3">DUF2975 domain-containing protein</fullName>
    </submittedName>
</protein>
<dbReference type="WBParaSite" id="TCONS_00009001.p1">
    <property type="protein sequence ID" value="TCONS_00009001.p1"/>
    <property type="gene ID" value="XLOC_006857"/>
</dbReference>
<keyword evidence="2" id="KW-1185">Reference proteome</keyword>
<evidence type="ECO:0000313" key="3">
    <source>
        <dbReference type="WBParaSite" id="SSTP_0000200100.1"/>
    </source>
</evidence>
<sequence>MKDGDGEMSNFYIKTNLFFKAGGILIDKTTNEEFKMILAPNSISLRFPDDVADRKIRLFPFCSQEYELSLNYKLSFDIDVYLEKNGKKFDLCKKSLEKKFETHFITGIILIFFGIILALTTTILTIKSMSNGCFYTNTNLGGVITSIIGIILLPIGVIFISNSLNFFLDHIPMTDVEKNVAGLPDPRFNSKMMIGIDLLIIHFFGNIIIMTFGAIIRAKELKILKNKTIEMELEEEEKY</sequence>
<keyword evidence="1" id="KW-0472">Membrane</keyword>